<dbReference type="RefSeq" id="WP_249503902.1">
    <property type="nucleotide sequence ID" value="NZ_CP097253.1"/>
</dbReference>
<dbReference type="InterPro" id="IPR035948">
    <property type="entry name" value="YwqG-like_sf"/>
</dbReference>
<gene>
    <name evidence="2" type="ORF">M1K48_00270</name>
</gene>
<feature type="region of interest" description="Disordered" evidence="1">
    <location>
        <begin position="19"/>
        <end position="44"/>
    </location>
</feature>
<accession>A0ABY5MV57</accession>
<reference evidence="2 3" key="1">
    <citation type="submission" date="2022-05" db="EMBL/GenBank/DDBJ databases">
        <title>S8-45 Sphingomonas ultraviolaceadurans.</title>
        <authorList>
            <person name="Liu Y."/>
        </authorList>
    </citation>
    <scope>NUCLEOTIDE SEQUENCE [LARGE SCALE GENOMIC DNA]</scope>
    <source>
        <strain evidence="2 3">S8-45</strain>
    </source>
</reference>
<dbReference type="SUPFAM" id="SSF103032">
    <property type="entry name" value="Hypothetical protein YwqG"/>
    <property type="match status" value="1"/>
</dbReference>
<feature type="compositionally biased region" description="Basic and acidic residues" evidence="1">
    <location>
        <begin position="165"/>
        <end position="180"/>
    </location>
</feature>
<feature type="region of interest" description="Disordered" evidence="1">
    <location>
        <begin position="165"/>
        <end position="191"/>
    </location>
</feature>
<dbReference type="Proteomes" id="UP000831921">
    <property type="component" value="Chromosome"/>
</dbReference>
<dbReference type="Pfam" id="PF09234">
    <property type="entry name" value="DUF1963"/>
    <property type="match status" value="1"/>
</dbReference>
<organism evidence="2 3">
    <name type="scientific">Sphingomonas glaciei</name>
    <dbReference type="NCBI Taxonomy" id="2938948"/>
    <lineage>
        <taxon>Bacteria</taxon>
        <taxon>Pseudomonadati</taxon>
        <taxon>Pseudomonadota</taxon>
        <taxon>Alphaproteobacteria</taxon>
        <taxon>Sphingomonadales</taxon>
        <taxon>Sphingomonadaceae</taxon>
        <taxon>Sphingomonas</taxon>
    </lineage>
</organism>
<dbReference type="InterPro" id="IPR015315">
    <property type="entry name" value="DUF1963"/>
</dbReference>
<dbReference type="Gene3D" id="2.30.320.10">
    <property type="entry name" value="YwqG-like"/>
    <property type="match status" value="1"/>
</dbReference>
<evidence type="ECO:0000256" key="1">
    <source>
        <dbReference type="SAM" id="MobiDB-lite"/>
    </source>
</evidence>
<evidence type="ECO:0000313" key="2">
    <source>
        <dbReference type="EMBL" id="UUR08123.1"/>
    </source>
</evidence>
<protein>
    <submittedName>
        <fullName evidence="2">YwqG family protein</fullName>
    </submittedName>
</protein>
<sequence length="373" mass="41708">MSSLFGKLVSKLAEAALDELSKPQGQRESEAGRREEKKARKARRADEAFTRVLDELQARSAPVAREDVTVVLRRQVPPRDEAPRSWIGGLPMLPDTFEWPRARNSEYPDTGEIPLNFAAQIACADLPADLWGGLGPREGWLLFFVATWGCASCQDEGSIRVLHTRELGQERQPPTDKRSVGDPTYSGGDDPSLKHWPVDIISFSNRPAYPSAAPWTGDESVSPIPPQFESALYEGAPVAAKPWRPCEDPFTWGGLALMLERTRSKRARRSAGVREVPRLPAVGRERALDAIAEEEKRLAELLTQTIDPDRQERRDRHIAETRVSLARQREFLLGAGDPFDPEKLAMLVEQSQAERRSWLEQQDEAMGSLLTEA</sequence>
<name>A0ABY5MV57_9SPHN</name>
<proteinExistence type="predicted"/>
<dbReference type="EMBL" id="CP097253">
    <property type="protein sequence ID" value="UUR08123.1"/>
    <property type="molecule type" value="Genomic_DNA"/>
</dbReference>
<evidence type="ECO:0000313" key="3">
    <source>
        <dbReference type="Proteomes" id="UP000831921"/>
    </source>
</evidence>
<keyword evidence="3" id="KW-1185">Reference proteome</keyword>